<organism evidence="5 6">
    <name type="scientific">Paracoccus haematequi</name>
    <dbReference type="NCBI Taxonomy" id="2491866"/>
    <lineage>
        <taxon>Bacteria</taxon>
        <taxon>Pseudomonadati</taxon>
        <taxon>Pseudomonadota</taxon>
        <taxon>Alphaproteobacteria</taxon>
        <taxon>Rhodobacterales</taxon>
        <taxon>Paracoccaceae</taxon>
        <taxon>Paracoccus</taxon>
    </lineage>
</organism>
<keyword evidence="1" id="KW-0175">Coiled coil</keyword>
<dbReference type="EMBL" id="UZWE01000021">
    <property type="protein sequence ID" value="VDS07445.1"/>
    <property type="molecule type" value="Genomic_DNA"/>
</dbReference>
<dbReference type="SUPFAM" id="SSF111369">
    <property type="entry name" value="HlyD-like secretion proteins"/>
    <property type="match status" value="2"/>
</dbReference>
<dbReference type="OrthoDB" id="9811754at2"/>
<dbReference type="InterPro" id="IPR058625">
    <property type="entry name" value="MdtA-like_BSH"/>
</dbReference>
<keyword evidence="6" id="KW-1185">Reference proteome</keyword>
<dbReference type="Proteomes" id="UP000270743">
    <property type="component" value="Unassembled WGS sequence"/>
</dbReference>
<dbReference type="InterPro" id="IPR058624">
    <property type="entry name" value="MdtA-like_HH"/>
</dbReference>
<dbReference type="InterPro" id="IPR050739">
    <property type="entry name" value="MFP"/>
</dbReference>
<feature type="coiled-coil region" evidence="1">
    <location>
        <begin position="118"/>
        <end position="152"/>
    </location>
</feature>
<dbReference type="Gene3D" id="2.40.50.100">
    <property type="match status" value="1"/>
</dbReference>
<evidence type="ECO:0000259" key="3">
    <source>
        <dbReference type="Pfam" id="PF25876"/>
    </source>
</evidence>
<dbReference type="Pfam" id="PF25876">
    <property type="entry name" value="HH_MFP_RND"/>
    <property type="match status" value="1"/>
</dbReference>
<accession>A0A3S4GP26</accession>
<name>A0A3S4GP26_9RHOB</name>
<dbReference type="PANTHER" id="PTHR30386:SF24">
    <property type="entry name" value="MULTIDRUG RESISTANCE EFFLUX PUMP"/>
    <property type="match status" value="1"/>
</dbReference>
<dbReference type="PANTHER" id="PTHR30386">
    <property type="entry name" value="MEMBRANE FUSION SUBUNIT OF EMRAB-TOLC MULTIDRUG EFFLUX PUMP"/>
    <property type="match status" value="1"/>
</dbReference>
<protein>
    <submittedName>
        <fullName evidence="5">Putative multidrug resistance protein EmrK</fullName>
    </submittedName>
</protein>
<dbReference type="Gene3D" id="2.40.30.170">
    <property type="match status" value="1"/>
</dbReference>
<reference evidence="5 6" key="1">
    <citation type="submission" date="2018-12" db="EMBL/GenBank/DDBJ databases">
        <authorList>
            <person name="Criscuolo A."/>
        </authorList>
    </citation>
    <scope>NUCLEOTIDE SEQUENCE [LARGE SCALE GENOMIC DNA]</scope>
    <source>
        <strain evidence="5">ACIP1116241</strain>
    </source>
</reference>
<feature type="coiled-coil region" evidence="1">
    <location>
        <begin position="184"/>
        <end position="211"/>
    </location>
</feature>
<dbReference type="RefSeq" id="WP_126153150.1">
    <property type="nucleotide sequence ID" value="NZ_UZWE01000021.1"/>
</dbReference>
<proteinExistence type="predicted"/>
<dbReference type="AlphaFoldDB" id="A0A3S4GP26"/>
<evidence type="ECO:0000313" key="5">
    <source>
        <dbReference type="EMBL" id="VDS07445.1"/>
    </source>
</evidence>
<feature type="domain" description="Multidrug resistance protein MdtA-like barrel-sandwich hybrid" evidence="4">
    <location>
        <begin position="81"/>
        <end position="274"/>
    </location>
</feature>
<evidence type="ECO:0000259" key="4">
    <source>
        <dbReference type="Pfam" id="PF25917"/>
    </source>
</evidence>
<dbReference type="Gene3D" id="1.10.287.470">
    <property type="entry name" value="Helix hairpin bin"/>
    <property type="match status" value="1"/>
</dbReference>
<gene>
    <name evidence="5" type="primary">emrK</name>
    <name evidence="5" type="ORF">PARHAE_00621</name>
</gene>
<feature type="domain" description="Multidrug resistance protein MdtA-like alpha-helical hairpin" evidence="3">
    <location>
        <begin position="147"/>
        <end position="211"/>
    </location>
</feature>
<sequence>MSRHERPEAPRPVTPPDADTPGSESPKAQAAAPKGRKMRILAGLAAAALLAGGYEGWHWWSQGRFLVSTDDAYVQADLSLISAKITGYVADIPVSANQHVRAGEVLLRIDDGDHRIALEQAQARLTELSSTLARIDAQVAAAESGVDQAKAQLAASDAVLTAARASAERARDLAGRRVTSQADLDDANESLATAEANRNAANAAIAGALAQVEVLKAQRAEAGATRRALELAVAQAQRDLDFTTLRAPFDGTVANIAIKQGELVSAGARLAAVVPDQGLYVEANLKETQLAEVRAGQTAHLSVDAFDGPAIEGRVVPVAPATGAVFSLLPAENATGNFTKIVQRVPVRIELPEGTPGLRAGLSVEVEIDTRTGPDAALAAAG</sequence>
<dbReference type="GO" id="GO:0055085">
    <property type="term" value="P:transmembrane transport"/>
    <property type="evidence" value="ECO:0007669"/>
    <property type="project" value="InterPro"/>
</dbReference>
<evidence type="ECO:0000256" key="2">
    <source>
        <dbReference type="SAM" id="MobiDB-lite"/>
    </source>
</evidence>
<feature type="region of interest" description="Disordered" evidence="2">
    <location>
        <begin position="1"/>
        <end position="34"/>
    </location>
</feature>
<evidence type="ECO:0000256" key="1">
    <source>
        <dbReference type="SAM" id="Coils"/>
    </source>
</evidence>
<dbReference type="Pfam" id="PF25917">
    <property type="entry name" value="BSH_RND"/>
    <property type="match status" value="1"/>
</dbReference>
<evidence type="ECO:0000313" key="6">
    <source>
        <dbReference type="Proteomes" id="UP000270743"/>
    </source>
</evidence>